<dbReference type="EMBL" id="GGFL01012712">
    <property type="protein sequence ID" value="MBW76890.1"/>
    <property type="molecule type" value="Transcribed_RNA"/>
</dbReference>
<name>A0A2M4DH43_ANODA</name>
<organism evidence="2">
    <name type="scientific">Anopheles darlingi</name>
    <name type="common">Mosquito</name>
    <dbReference type="NCBI Taxonomy" id="43151"/>
    <lineage>
        <taxon>Eukaryota</taxon>
        <taxon>Metazoa</taxon>
        <taxon>Ecdysozoa</taxon>
        <taxon>Arthropoda</taxon>
        <taxon>Hexapoda</taxon>
        <taxon>Insecta</taxon>
        <taxon>Pterygota</taxon>
        <taxon>Neoptera</taxon>
        <taxon>Endopterygota</taxon>
        <taxon>Diptera</taxon>
        <taxon>Nematocera</taxon>
        <taxon>Culicoidea</taxon>
        <taxon>Culicidae</taxon>
        <taxon>Anophelinae</taxon>
        <taxon>Anopheles</taxon>
    </lineage>
</organism>
<evidence type="ECO:0000313" key="2">
    <source>
        <dbReference type="EMBL" id="MBW76890.1"/>
    </source>
</evidence>
<protein>
    <submittedName>
        <fullName evidence="2">Putative secreted protein</fullName>
    </submittedName>
</protein>
<sequence length="82" mass="9012">MRPSSFFILIPPSLPAPSVAIFASSLSRRKPCWAGRLSRSPTLAIVIGTHATRDTPHNDVHYRNTTTTSTHGFKTSGKIHTR</sequence>
<feature type="compositionally biased region" description="Low complexity" evidence="1">
    <location>
        <begin position="65"/>
        <end position="76"/>
    </location>
</feature>
<evidence type="ECO:0000256" key="1">
    <source>
        <dbReference type="SAM" id="MobiDB-lite"/>
    </source>
</evidence>
<dbReference type="AlphaFoldDB" id="A0A2M4DH43"/>
<feature type="region of interest" description="Disordered" evidence="1">
    <location>
        <begin position="54"/>
        <end position="82"/>
    </location>
</feature>
<reference evidence="2" key="1">
    <citation type="submission" date="2018-01" db="EMBL/GenBank/DDBJ databases">
        <title>An insight into the sialome of Amazonian anophelines.</title>
        <authorList>
            <person name="Ribeiro J.M."/>
            <person name="Scarpassa V."/>
            <person name="Calvo E."/>
        </authorList>
    </citation>
    <scope>NUCLEOTIDE SEQUENCE</scope>
</reference>
<accession>A0A2M4DH43</accession>
<proteinExistence type="predicted"/>